<gene>
    <name evidence="11" type="ordered locus">DaAHT2_1868</name>
</gene>
<keyword evidence="4" id="KW-0732">Signal</keyword>
<evidence type="ECO:0000256" key="8">
    <source>
        <dbReference type="PIRSR" id="PIRSR000294-1"/>
    </source>
</evidence>
<dbReference type="PROSITE" id="PS51007">
    <property type="entry name" value="CYTC"/>
    <property type="match status" value="1"/>
</dbReference>
<keyword evidence="3 9" id="KW-0479">Metal-binding</keyword>
<dbReference type="InterPro" id="IPR009056">
    <property type="entry name" value="Cyt_c-like_dom"/>
</dbReference>
<evidence type="ECO:0000256" key="2">
    <source>
        <dbReference type="ARBA" id="ARBA00022617"/>
    </source>
</evidence>
<protein>
    <submittedName>
        <fullName evidence="11">Cytochrome-c peroxidase</fullName>
        <ecNumber evidence="11">1.11.1.5</ecNumber>
    </submittedName>
</protein>
<dbReference type="Gene3D" id="1.10.760.10">
    <property type="entry name" value="Cytochrome c-like domain"/>
    <property type="match status" value="2"/>
</dbReference>
<dbReference type="GO" id="GO:0004130">
    <property type="term" value="F:cytochrome-c peroxidase activity"/>
    <property type="evidence" value="ECO:0007669"/>
    <property type="project" value="UniProtKB-EC"/>
</dbReference>
<proteinExistence type="predicted"/>
<dbReference type="InterPro" id="IPR036909">
    <property type="entry name" value="Cyt_c-like_dom_sf"/>
</dbReference>
<feature type="binding site" description="covalent" evidence="8">
    <location>
        <position position="103"/>
    </location>
    <ligand>
        <name>heme c</name>
        <dbReference type="ChEBI" id="CHEBI:61717"/>
        <label>1</label>
    </ligand>
</feature>
<dbReference type="RefSeq" id="WP_013164071.1">
    <property type="nucleotide sequence ID" value="NC_014216.1"/>
</dbReference>
<dbReference type="InterPro" id="IPR004852">
    <property type="entry name" value="Di-haem_cyt_c_peroxidsae"/>
</dbReference>
<dbReference type="eggNOG" id="COG1858">
    <property type="taxonomic scope" value="Bacteria"/>
</dbReference>
<feature type="binding site" description="axial binding residue" evidence="9">
    <location>
        <position position="320"/>
    </location>
    <ligand>
        <name>heme c</name>
        <dbReference type="ChEBI" id="CHEBI:61717"/>
        <label>2</label>
    </ligand>
    <ligandPart>
        <name>Fe</name>
        <dbReference type="ChEBI" id="CHEBI:18248"/>
    </ligandPart>
</feature>
<dbReference type="FunCoup" id="D6Z4S3">
    <property type="interactions" value="113"/>
</dbReference>
<keyword evidence="11" id="KW-0575">Peroxidase</keyword>
<dbReference type="InterPro" id="IPR026259">
    <property type="entry name" value="MauG/Cytc_peroxidase"/>
</dbReference>
<dbReference type="GO" id="GO:0042597">
    <property type="term" value="C:periplasmic space"/>
    <property type="evidence" value="ECO:0007669"/>
    <property type="project" value="UniProtKB-SubCell"/>
</dbReference>
<dbReference type="HOGENOM" id="CLU_034652_1_0_7"/>
<dbReference type="Pfam" id="PF03150">
    <property type="entry name" value="CCP_MauG"/>
    <property type="match status" value="1"/>
</dbReference>
<feature type="domain" description="Cytochrome c" evidence="10">
    <location>
        <begin position="78"/>
        <end position="345"/>
    </location>
</feature>
<dbReference type="Proteomes" id="UP000001508">
    <property type="component" value="Chromosome"/>
</dbReference>
<feature type="binding site" description="covalent" evidence="8">
    <location>
        <position position="243"/>
    </location>
    <ligand>
        <name>heme c</name>
        <dbReference type="ChEBI" id="CHEBI:61717"/>
        <label>2</label>
    </ligand>
</feature>
<dbReference type="OrthoDB" id="9805202at2"/>
<dbReference type="PANTHER" id="PTHR30600">
    <property type="entry name" value="CYTOCHROME C PEROXIDASE-RELATED"/>
    <property type="match status" value="1"/>
</dbReference>
<evidence type="ECO:0000256" key="9">
    <source>
        <dbReference type="PIRSR" id="PIRSR000294-2"/>
    </source>
</evidence>
<comment type="subcellular location">
    <subcellularLocation>
        <location evidence="1">Periplasm</location>
    </subcellularLocation>
</comment>
<keyword evidence="7 9" id="KW-0408">Iron</keyword>
<evidence type="ECO:0000259" key="10">
    <source>
        <dbReference type="PROSITE" id="PS51007"/>
    </source>
</evidence>
<evidence type="ECO:0000256" key="1">
    <source>
        <dbReference type="ARBA" id="ARBA00004418"/>
    </source>
</evidence>
<evidence type="ECO:0000256" key="5">
    <source>
        <dbReference type="ARBA" id="ARBA00022764"/>
    </source>
</evidence>
<dbReference type="SUPFAM" id="SSF46626">
    <property type="entry name" value="Cytochrome c"/>
    <property type="match status" value="2"/>
</dbReference>
<dbReference type="GO" id="GO:0020037">
    <property type="term" value="F:heme binding"/>
    <property type="evidence" value="ECO:0007669"/>
    <property type="project" value="InterPro"/>
</dbReference>
<reference evidence="12" key="1">
    <citation type="submission" date="2010-02" db="EMBL/GenBank/DDBJ databases">
        <title>Complete sequence of Desulfurivibrio alkaliphilus AHT2.</title>
        <authorList>
            <consortium name="US DOE Joint Genome Institute"/>
            <person name="Pitluck S."/>
            <person name="Chertkov O."/>
            <person name="Detter J.C."/>
            <person name="Han C."/>
            <person name="Tapia R."/>
            <person name="Larimer F."/>
            <person name="Land M."/>
            <person name="Hauser L."/>
            <person name="Kyrpides N."/>
            <person name="Mikhailova N."/>
            <person name="Sorokin D.Y."/>
            <person name="Muyzer G."/>
            <person name="Woyke T."/>
        </authorList>
    </citation>
    <scope>NUCLEOTIDE SEQUENCE [LARGE SCALE GENOMIC DNA]</scope>
    <source>
        <strain evidence="12">DSM 19089 / UNIQEM U267 / AHT2</strain>
    </source>
</reference>
<feature type="binding site" description="axial binding residue" evidence="9">
    <location>
        <position position="104"/>
    </location>
    <ligand>
        <name>heme c</name>
        <dbReference type="ChEBI" id="CHEBI:61717"/>
        <label>1</label>
    </ligand>
    <ligandPart>
        <name>Fe</name>
        <dbReference type="ChEBI" id="CHEBI:18248"/>
    </ligandPart>
</feature>
<dbReference type="GO" id="GO:0046872">
    <property type="term" value="F:metal ion binding"/>
    <property type="evidence" value="ECO:0007669"/>
    <property type="project" value="UniProtKB-KW"/>
</dbReference>
<dbReference type="EC" id="1.11.1.5" evidence="11"/>
<dbReference type="AlphaFoldDB" id="D6Z4S3"/>
<keyword evidence="12" id="KW-1185">Reference proteome</keyword>
<feature type="binding site" description="covalent" evidence="8">
    <location>
        <position position="246"/>
    </location>
    <ligand>
        <name>heme c</name>
        <dbReference type="ChEBI" id="CHEBI:61717"/>
        <label>2</label>
    </ligand>
</feature>
<keyword evidence="5" id="KW-0574">Periplasm</keyword>
<evidence type="ECO:0000313" key="11">
    <source>
        <dbReference type="EMBL" id="ADH86548.1"/>
    </source>
</evidence>
<evidence type="ECO:0000256" key="6">
    <source>
        <dbReference type="ARBA" id="ARBA00023002"/>
    </source>
</evidence>
<comment type="cofactor">
    <cofactor evidence="8">
        <name>heme</name>
        <dbReference type="ChEBI" id="CHEBI:30413"/>
    </cofactor>
    <text evidence="8">Binds 2 heme groups.</text>
</comment>
<dbReference type="KEGG" id="dak:DaAHT2_1868"/>
<evidence type="ECO:0000256" key="7">
    <source>
        <dbReference type="ARBA" id="ARBA00023004"/>
    </source>
</evidence>
<dbReference type="InParanoid" id="D6Z4S3"/>
<dbReference type="GO" id="GO:0009055">
    <property type="term" value="F:electron transfer activity"/>
    <property type="evidence" value="ECO:0007669"/>
    <property type="project" value="InterPro"/>
</dbReference>
<keyword evidence="2 8" id="KW-0349">Heme</keyword>
<feature type="binding site" description="axial binding residue" evidence="9">
    <location>
        <position position="247"/>
    </location>
    <ligand>
        <name>heme c</name>
        <dbReference type="ChEBI" id="CHEBI:61717"/>
        <label>2</label>
    </ligand>
    <ligandPart>
        <name>Fe</name>
        <dbReference type="ChEBI" id="CHEBI:18248"/>
    </ligandPart>
</feature>
<dbReference type="STRING" id="589865.DaAHT2_1868"/>
<evidence type="ECO:0000313" key="12">
    <source>
        <dbReference type="Proteomes" id="UP000001508"/>
    </source>
</evidence>
<dbReference type="EMBL" id="CP001940">
    <property type="protein sequence ID" value="ADH86548.1"/>
    <property type="molecule type" value="Genomic_DNA"/>
</dbReference>
<dbReference type="PIRSF" id="PIRSF000294">
    <property type="entry name" value="Cytochrome-c_peroxidase"/>
    <property type="match status" value="1"/>
</dbReference>
<feature type="binding site" description="covalent" evidence="8">
    <location>
        <position position="100"/>
    </location>
    <ligand>
        <name>heme c</name>
        <dbReference type="ChEBI" id="CHEBI:61717"/>
        <label>1</label>
    </ligand>
</feature>
<organism evidence="11 12">
    <name type="scientific">Desulfurivibrio alkaliphilus (strain DSM 19089 / UNIQEM U267 / AHT2)</name>
    <dbReference type="NCBI Taxonomy" id="589865"/>
    <lineage>
        <taxon>Bacteria</taxon>
        <taxon>Pseudomonadati</taxon>
        <taxon>Thermodesulfobacteriota</taxon>
        <taxon>Desulfobulbia</taxon>
        <taxon>Desulfobulbales</taxon>
        <taxon>Desulfobulbaceae</taxon>
        <taxon>Desulfurivibrio</taxon>
    </lineage>
</organism>
<dbReference type="PANTHER" id="PTHR30600:SF7">
    <property type="entry name" value="CYTOCHROME C PEROXIDASE-RELATED"/>
    <property type="match status" value="1"/>
</dbReference>
<keyword evidence="6 11" id="KW-0560">Oxidoreductase</keyword>
<sequence length="353" mass="39090">MPITPLNFFSGCRLITASAAGLLLFFGLAWLAGYGPSTSPFAVAAQADSGPVGDVAESQLITREPIQPIPRQIAYDREKAELGRRLFNETMLSLDHSISCASCHDLNGGGHDPRPASIGIHSRQGTMASPTVFNAVFNFRQFWNGRAADLREQAAGPLTDPLEMGMSEQEVERRLNEDPGYREAFSKIYGGRQVRFEQVLDALAEFQRALITPDSLFDLYLRGEAVLMPQQQQGYLEFKELGCVTCHNGVNVGGNSFQKMGVIFPRETDDERKIMDLNQVSGREEDRQVFKVPTLRNITLTAPYFHDGSAADLPEALQNMAHHNLGVELSSRQIYLLVAFLETLTGQRPTILK</sequence>
<evidence type="ECO:0000256" key="4">
    <source>
        <dbReference type="ARBA" id="ARBA00022729"/>
    </source>
</evidence>
<dbReference type="InterPro" id="IPR051395">
    <property type="entry name" value="Cytochrome_c_Peroxidase/MauG"/>
</dbReference>
<accession>D6Z4S3</accession>
<comment type="PTM">
    <text evidence="8">Binds 2 heme groups per subunit.</text>
</comment>
<evidence type="ECO:0000256" key="3">
    <source>
        <dbReference type="ARBA" id="ARBA00022723"/>
    </source>
</evidence>
<name>D6Z4S3_DESAT</name>